<proteinExistence type="predicted"/>
<dbReference type="InterPro" id="IPR020843">
    <property type="entry name" value="ER"/>
</dbReference>
<reference evidence="3" key="1">
    <citation type="submission" date="2025-08" db="UniProtKB">
        <authorList>
            <consortium name="RefSeq"/>
        </authorList>
    </citation>
    <scope>IDENTIFICATION</scope>
    <source>
        <tissue evidence="3">Whole Larva</tissue>
    </source>
</reference>
<dbReference type="PANTHER" id="PTHR43677">
    <property type="entry name" value="SHORT-CHAIN DEHYDROGENASE/REDUCTASE"/>
    <property type="match status" value="1"/>
</dbReference>
<evidence type="ECO:0000313" key="2">
    <source>
        <dbReference type="Proteomes" id="UP000695000"/>
    </source>
</evidence>
<organism evidence="2 3">
    <name type="scientific">Nicrophorus vespilloides</name>
    <name type="common">Boreal carrion beetle</name>
    <dbReference type="NCBI Taxonomy" id="110193"/>
    <lineage>
        <taxon>Eukaryota</taxon>
        <taxon>Metazoa</taxon>
        <taxon>Ecdysozoa</taxon>
        <taxon>Arthropoda</taxon>
        <taxon>Hexapoda</taxon>
        <taxon>Insecta</taxon>
        <taxon>Pterygota</taxon>
        <taxon>Neoptera</taxon>
        <taxon>Endopterygota</taxon>
        <taxon>Coleoptera</taxon>
        <taxon>Polyphaga</taxon>
        <taxon>Staphyliniformia</taxon>
        <taxon>Silphidae</taxon>
        <taxon>Nicrophorinae</taxon>
        <taxon>Nicrophorus</taxon>
    </lineage>
</organism>
<dbReference type="InterPro" id="IPR013154">
    <property type="entry name" value="ADH-like_N"/>
</dbReference>
<dbReference type="SUPFAM" id="SSF50129">
    <property type="entry name" value="GroES-like"/>
    <property type="match status" value="1"/>
</dbReference>
<feature type="domain" description="Enoyl reductase (ER)" evidence="1">
    <location>
        <begin position="32"/>
        <end position="338"/>
    </location>
</feature>
<sequence length="341" mass="36968">MFAKNLLTSNVIQRQAKRLASKYRAAILKKHGDSLVIEEVKQKSLKNNQVRINVAYCSVNSIDVKTFRDTATPVPFVPGYELTGEVLEVGSDVSPDIISVGERVAALNLNKFGGLAQECIVDMEDVWRVPSNLPLMDAAVILLGHSTALYTFSKLFPLDAKQTVVISAATGGNGLAAVDVAARVYQAKVIAITDTEVNSEVTRSKGAFQTMHFHKNLRKDINKLLKNEGAPIIYDAVGDYMLEEIAKCVSTNGKIICASTRLGNTIATPPAHCTLSVVSLEALRAQDLDMYRQMVSDTLDMAADELISGHISESCSLTDVKNAITHIDSKKCSGKVVVKID</sequence>
<dbReference type="RefSeq" id="XP_017784372.1">
    <property type="nucleotide sequence ID" value="XM_017928883.1"/>
</dbReference>
<dbReference type="SUPFAM" id="SSF51735">
    <property type="entry name" value="NAD(P)-binding Rossmann-fold domains"/>
    <property type="match status" value="1"/>
</dbReference>
<dbReference type="SMART" id="SM00829">
    <property type="entry name" value="PKS_ER"/>
    <property type="match status" value="1"/>
</dbReference>
<evidence type="ECO:0000259" key="1">
    <source>
        <dbReference type="SMART" id="SM00829"/>
    </source>
</evidence>
<protein>
    <submittedName>
        <fullName evidence="3">Quinone oxidoreductase-like protein 2</fullName>
    </submittedName>
</protein>
<dbReference type="PANTHER" id="PTHR43677:SF4">
    <property type="entry name" value="QUINONE OXIDOREDUCTASE-LIKE PROTEIN 2"/>
    <property type="match status" value="1"/>
</dbReference>
<dbReference type="Proteomes" id="UP000695000">
    <property type="component" value="Unplaced"/>
</dbReference>
<accession>A0ABM1NC22</accession>
<dbReference type="InterPro" id="IPR013149">
    <property type="entry name" value="ADH-like_C"/>
</dbReference>
<keyword evidence="2" id="KW-1185">Reference proteome</keyword>
<name>A0ABM1NC22_NICVS</name>
<dbReference type="InterPro" id="IPR051397">
    <property type="entry name" value="Zn-ADH-like_protein"/>
</dbReference>
<gene>
    <name evidence="3" type="primary">LOC108568031</name>
</gene>
<dbReference type="Pfam" id="PF08240">
    <property type="entry name" value="ADH_N"/>
    <property type="match status" value="1"/>
</dbReference>
<dbReference type="InterPro" id="IPR011032">
    <property type="entry name" value="GroES-like_sf"/>
</dbReference>
<dbReference type="Gene3D" id="3.90.180.10">
    <property type="entry name" value="Medium-chain alcohol dehydrogenases, catalytic domain"/>
    <property type="match status" value="1"/>
</dbReference>
<dbReference type="Gene3D" id="3.40.50.720">
    <property type="entry name" value="NAD(P)-binding Rossmann-like Domain"/>
    <property type="match status" value="1"/>
</dbReference>
<evidence type="ECO:0000313" key="3">
    <source>
        <dbReference type="RefSeq" id="XP_017784372.1"/>
    </source>
</evidence>
<dbReference type="Pfam" id="PF00107">
    <property type="entry name" value="ADH_zinc_N"/>
    <property type="match status" value="1"/>
</dbReference>
<dbReference type="InterPro" id="IPR036291">
    <property type="entry name" value="NAD(P)-bd_dom_sf"/>
</dbReference>
<dbReference type="GeneID" id="108568031"/>